<evidence type="ECO:0000256" key="1">
    <source>
        <dbReference type="SAM" id="MobiDB-lite"/>
    </source>
</evidence>
<dbReference type="Proteomes" id="UP000265520">
    <property type="component" value="Unassembled WGS sequence"/>
</dbReference>
<dbReference type="EMBL" id="LXQA010177102">
    <property type="protein sequence ID" value="MCI30105.1"/>
    <property type="molecule type" value="Genomic_DNA"/>
</dbReference>
<dbReference type="AlphaFoldDB" id="A0A392R3H1"/>
<reference evidence="2 3" key="1">
    <citation type="journal article" date="2018" name="Front. Plant Sci.">
        <title>Red Clover (Trifolium pratense) and Zigzag Clover (T. medium) - A Picture of Genomic Similarities and Differences.</title>
        <authorList>
            <person name="Dluhosova J."/>
            <person name="Istvanek J."/>
            <person name="Nedelnik J."/>
            <person name="Repkova J."/>
        </authorList>
    </citation>
    <scope>NUCLEOTIDE SEQUENCE [LARGE SCALE GENOMIC DNA]</scope>
    <source>
        <strain evidence="3">cv. 10/8</strain>
        <tissue evidence="2">Leaf</tissue>
    </source>
</reference>
<protein>
    <submittedName>
        <fullName evidence="2">Uncharacterized protein</fullName>
    </submittedName>
</protein>
<feature type="region of interest" description="Disordered" evidence="1">
    <location>
        <begin position="1"/>
        <end position="93"/>
    </location>
</feature>
<feature type="compositionally biased region" description="Polar residues" evidence="1">
    <location>
        <begin position="1"/>
        <end position="21"/>
    </location>
</feature>
<comment type="caution">
    <text evidence="2">The sequence shown here is derived from an EMBL/GenBank/DDBJ whole genome shotgun (WGS) entry which is preliminary data.</text>
</comment>
<accession>A0A392R3H1</accession>
<feature type="non-terminal residue" evidence="2">
    <location>
        <position position="100"/>
    </location>
</feature>
<evidence type="ECO:0000313" key="2">
    <source>
        <dbReference type="EMBL" id="MCI30105.1"/>
    </source>
</evidence>
<name>A0A392R3H1_9FABA</name>
<proteinExistence type="predicted"/>
<feature type="compositionally biased region" description="Polar residues" evidence="1">
    <location>
        <begin position="45"/>
        <end position="60"/>
    </location>
</feature>
<keyword evidence="3" id="KW-1185">Reference proteome</keyword>
<sequence length="100" mass="10262">MDYSLLTSPDQEAVSTNSVQPSPIAKQEPSGLSGFELNAPPAISGGQTSHVANRTSESVQPSPPANQEPSGLAGFDLNTLPASPAISGGQTSHSFILIFQ</sequence>
<evidence type="ECO:0000313" key="3">
    <source>
        <dbReference type="Proteomes" id="UP000265520"/>
    </source>
</evidence>
<organism evidence="2 3">
    <name type="scientific">Trifolium medium</name>
    <dbReference type="NCBI Taxonomy" id="97028"/>
    <lineage>
        <taxon>Eukaryota</taxon>
        <taxon>Viridiplantae</taxon>
        <taxon>Streptophyta</taxon>
        <taxon>Embryophyta</taxon>
        <taxon>Tracheophyta</taxon>
        <taxon>Spermatophyta</taxon>
        <taxon>Magnoliopsida</taxon>
        <taxon>eudicotyledons</taxon>
        <taxon>Gunneridae</taxon>
        <taxon>Pentapetalae</taxon>
        <taxon>rosids</taxon>
        <taxon>fabids</taxon>
        <taxon>Fabales</taxon>
        <taxon>Fabaceae</taxon>
        <taxon>Papilionoideae</taxon>
        <taxon>50 kb inversion clade</taxon>
        <taxon>NPAAA clade</taxon>
        <taxon>Hologalegina</taxon>
        <taxon>IRL clade</taxon>
        <taxon>Trifolieae</taxon>
        <taxon>Trifolium</taxon>
    </lineage>
</organism>